<evidence type="ECO:0000256" key="2">
    <source>
        <dbReference type="ARBA" id="ARBA00010701"/>
    </source>
</evidence>
<dbReference type="Gene3D" id="2.60.60.20">
    <property type="entry name" value="PLAT/LH2 domain"/>
    <property type="match status" value="1"/>
</dbReference>
<gene>
    <name evidence="7" type="ORF">DSTB1V02_LOCUS9563</name>
</gene>
<dbReference type="CDD" id="cd00707">
    <property type="entry name" value="Pancreat_lipase_like"/>
    <property type="match status" value="1"/>
</dbReference>
<protein>
    <recommendedName>
        <fullName evidence="6">Lipase domain-containing protein</fullName>
    </recommendedName>
</protein>
<reference evidence="7" key="1">
    <citation type="submission" date="2020-11" db="EMBL/GenBank/DDBJ databases">
        <authorList>
            <person name="Tran Van P."/>
        </authorList>
    </citation>
    <scope>NUCLEOTIDE SEQUENCE</scope>
</reference>
<dbReference type="InterPro" id="IPR036392">
    <property type="entry name" value="PLAT/LH2_dom_sf"/>
</dbReference>
<dbReference type="GO" id="GO:0005615">
    <property type="term" value="C:extracellular space"/>
    <property type="evidence" value="ECO:0007669"/>
    <property type="project" value="TreeGrafter"/>
</dbReference>
<evidence type="ECO:0000256" key="4">
    <source>
        <dbReference type="RuleBase" id="RU004262"/>
    </source>
</evidence>
<dbReference type="Pfam" id="PF00151">
    <property type="entry name" value="Lipase"/>
    <property type="match status" value="1"/>
</dbReference>
<dbReference type="PANTHER" id="PTHR11610">
    <property type="entry name" value="LIPASE"/>
    <property type="match status" value="1"/>
</dbReference>
<organism evidence="7">
    <name type="scientific">Darwinula stevensoni</name>
    <dbReference type="NCBI Taxonomy" id="69355"/>
    <lineage>
        <taxon>Eukaryota</taxon>
        <taxon>Metazoa</taxon>
        <taxon>Ecdysozoa</taxon>
        <taxon>Arthropoda</taxon>
        <taxon>Crustacea</taxon>
        <taxon>Oligostraca</taxon>
        <taxon>Ostracoda</taxon>
        <taxon>Podocopa</taxon>
        <taxon>Podocopida</taxon>
        <taxon>Darwinulocopina</taxon>
        <taxon>Darwinuloidea</taxon>
        <taxon>Darwinulidae</taxon>
        <taxon>Darwinula</taxon>
    </lineage>
</organism>
<dbReference type="GO" id="GO:0016042">
    <property type="term" value="P:lipid catabolic process"/>
    <property type="evidence" value="ECO:0007669"/>
    <property type="project" value="TreeGrafter"/>
</dbReference>
<sequence>MLGNLAGLAVPFLLFMEDVVWQRLARDYVEEEATSRDYVVDSSGPRGGSRAFRALGKNPVLEFADRPSRRNGEKCYPPYGCFSTDYPWTSQRPLALHPEPPSVIRPVFCLYTRRNPKDCHPLKTNETSRLRESPFDPSHPVTLLTHGFLEHGRKRWLLVQTSILLSLVPSPLDIHFPTEMQEVAEELLKARDQNVVALSWLGGTGPPYNQAIANARLVGVMAAHFLLFLAREAGTRIEDVHVVGHSLGAHLVSHIGSSIKDLAKRKLGRITGIDPAGPLFENADPRVRLDPEDALFVDVIHTNGAPLATGGLGLSQPLGHVDFYPNSGTHMPGCKLTFEEALEMENGSVVDGMRLFVGCNHMRGIDYFIESINSLCPFLAFECSNYAEYTRGGCASCGQRGEKCGRMGYHAKEAWKPDFYEGESRKFYLLTGRRHPYCRVTHKVTVVVADHQISDDHEDGVGSFYITLHGSRGSSSSSRLGDEELHFKPGQGFSFLIPSQEIGEIDEILLKWKHGGTNDNRRSLPQSKIIIDQVIVHTLEHNATASFCGRGSELASGEEVAMRRDDSRGCLEKPLPEENLISEKVTPPTRKTMRRGKSLAEVEGFRFKPPASTGDVLALLLCGGSLPSGQKWVKIQISR</sequence>
<feature type="domain" description="Lipase" evidence="6">
    <location>
        <begin position="74"/>
        <end position="437"/>
    </location>
</feature>
<evidence type="ECO:0000256" key="3">
    <source>
        <dbReference type="ARBA" id="ARBA00022525"/>
    </source>
</evidence>
<dbReference type="Proteomes" id="UP000677054">
    <property type="component" value="Unassembled WGS sequence"/>
</dbReference>
<dbReference type="OrthoDB" id="199913at2759"/>
<dbReference type="EMBL" id="LR901999">
    <property type="protein sequence ID" value="CAD7249776.1"/>
    <property type="molecule type" value="Genomic_DNA"/>
</dbReference>
<dbReference type="SUPFAM" id="SSF53474">
    <property type="entry name" value="alpha/beta-Hydrolases"/>
    <property type="match status" value="1"/>
</dbReference>
<keyword evidence="8" id="KW-1185">Reference proteome</keyword>
<evidence type="ECO:0000313" key="7">
    <source>
        <dbReference type="EMBL" id="CAD7249776.1"/>
    </source>
</evidence>
<feature type="chain" id="PRO_5036403178" description="Lipase domain-containing protein" evidence="5">
    <location>
        <begin position="23"/>
        <end position="639"/>
    </location>
</feature>
<evidence type="ECO:0000256" key="5">
    <source>
        <dbReference type="SAM" id="SignalP"/>
    </source>
</evidence>
<evidence type="ECO:0000259" key="6">
    <source>
        <dbReference type="Pfam" id="PF00151"/>
    </source>
</evidence>
<dbReference type="InterPro" id="IPR033906">
    <property type="entry name" value="Lipase_N"/>
</dbReference>
<dbReference type="GO" id="GO:0016298">
    <property type="term" value="F:lipase activity"/>
    <property type="evidence" value="ECO:0007669"/>
    <property type="project" value="InterPro"/>
</dbReference>
<keyword evidence="5" id="KW-0732">Signal</keyword>
<name>A0A7R9FP18_9CRUS</name>
<dbReference type="Gene3D" id="3.40.50.1820">
    <property type="entry name" value="alpha/beta hydrolase"/>
    <property type="match status" value="1"/>
</dbReference>
<dbReference type="PANTHER" id="PTHR11610:SF185">
    <property type="entry name" value="LD47264P"/>
    <property type="match status" value="1"/>
</dbReference>
<dbReference type="InterPro" id="IPR029058">
    <property type="entry name" value="AB_hydrolase_fold"/>
</dbReference>
<dbReference type="InterPro" id="IPR013818">
    <property type="entry name" value="Lipase"/>
</dbReference>
<keyword evidence="3" id="KW-0964">Secreted</keyword>
<dbReference type="SUPFAM" id="SSF49723">
    <property type="entry name" value="Lipase/lipooxygenase domain (PLAT/LH2 domain)"/>
    <property type="match status" value="1"/>
</dbReference>
<comment type="subcellular location">
    <subcellularLocation>
        <location evidence="1">Secreted</location>
    </subcellularLocation>
</comment>
<dbReference type="EMBL" id="CAJPEV010002482">
    <property type="protein sequence ID" value="CAG0897052.1"/>
    <property type="molecule type" value="Genomic_DNA"/>
</dbReference>
<dbReference type="AlphaFoldDB" id="A0A7R9FP18"/>
<evidence type="ECO:0000256" key="1">
    <source>
        <dbReference type="ARBA" id="ARBA00004613"/>
    </source>
</evidence>
<feature type="signal peptide" evidence="5">
    <location>
        <begin position="1"/>
        <end position="22"/>
    </location>
</feature>
<evidence type="ECO:0000313" key="8">
    <source>
        <dbReference type="Proteomes" id="UP000677054"/>
    </source>
</evidence>
<accession>A0A7R9FP18</accession>
<comment type="similarity">
    <text evidence="2 4">Belongs to the AB hydrolase superfamily. Lipase family.</text>
</comment>
<proteinExistence type="inferred from homology"/>
<dbReference type="InterPro" id="IPR000734">
    <property type="entry name" value="TAG_lipase"/>
</dbReference>